<organism evidence="2">
    <name type="scientific">Salix viminalis</name>
    <name type="common">Common osier</name>
    <name type="synonym">Basket willow</name>
    <dbReference type="NCBI Taxonomy" id="40686"/>
    <lineage>
        <taxon>Eukaryota</taxon>
        <taxon>Viridiplantae</taxon>
        <taxon>Streptophyta</taxon>
        <taxon>Embryophyta</taxon>
        <taxon>Tracheophyta</taxon>
        <taxon>Spermatophyta</taxon>
        <taxon>Magnoliopsida</taxon>
        <taxon>eudicotyledons</taxon>
        <taxon>Gunneridae</taxon>
        <taxon>Pentapetalae</taxon>
        <taxon>rosids</taxon>
        <taxon>fabids</taxon>
        <taxon>Malpighiales</taxon>
        <taxon>Salicaceae</taxon>
        <taxon>Saliceae</taxon>
        <taxon>Salix</taxon>
    </lineage>
</organism>
<reference evidence="2" key="1">
    <citation type="submission" date="2019-03" db="EMBL/GenBank/DDBJ databases">
        <authorList>
            <person name="Mank J."/>
            <person name="Almeida P."/>
        </authorList>
    </citation>
    <scope>NUCLEOTIDE SEQUENCE</scope>
    <source>
        <strain evidence="2">78183</strain>
    </source>
</reference>
<dbReference type="EMBL" id="CAADRP010000557">
    <property type="protein sequence ID" value="VFU29828.1"/>
    <property type="molecule type" value="Genomic_DNA"/>
</dbReference>
<evidence type="ECO:0000256" key="1">
    <source>
        <dbReference type="SAM" id="MobiDB-lite"/>
    </source>
</evidence>
<dbReference type="PANTHER" id="PTHR46862">
    <property type="entry name" value="OS07G0661900 PROTEIN"/>
    <property type="match status" value="1"/>
</dbReference>
<feature type="region of interest" description="Disordered" evidence="1">
    <location>
        <begin position="1"/>
        <end position="27"/>
    </location>
</feature>
<name>A0A6N2KT14_SALVM</name>
<gene>
    <name evidence="2" type="ORF">SVIM_LOCUS110625</name>
</gene>
<sequence length="237" mass="27372">MENRVGSEQCRVGGYGKGKEVENEDWNPSDGLVRRWKRLNRVREEECCREKAAEDGENSVTMGEQNPKTWEDEVQDSWAYLSDPEWAEDADRIHESEERDWPEEPKPISGKCILVTEKILPLKEEDPSLLISFQANIRDRTMIIDAQAKENPIEDAERTIKTMNENGILPDILTTTVLVHISIGKLKELWFLTRHRHLQFHDHGICKCWSTELGESLMREMEARDIKPMGIGTSLTI</sequence>
<dbReference type="PANTHER" id="PTHR46862:SF2">
    <property type="entry name" value="OS02G0611400 PROTEIN"/>
    <property type="match status" value="1"/>
</dbReference>
<protein>
    <submittedName>
        <fullName evidence="2">Uncharacterized protein</fullName>
    </submittedName>
</protein>
<dbReference type="Gene3D" id="1.25.40.10">
    <property type="entry name" value="Tetratricopeptide repeat domain"/>
    <property type="match status" value="1"/>
</dbReference>
<proteinExistence type="predicted"/>
<evidence type="ECO:0000313" key="2">
    <source>
        <dbReference type="EMBL" id="VFU29828.1"/>
    </source>
</evidence>
<dbReference type="InterPro" id="IPR011990">
    <property type="entry name" value="TPR-like_helical_dom_sf"/>
</dbReference>
<accession>A0A6N2KT14</accession>
<dbReference type="AlphaFoldDB" id="A0A6N2KT14"/>